<keyword evidence="2" id="KW-1185">Reference proteome</keyword>
<accession>A0ACB9FHU7</accession>
<gene>
    <name evidence="1" type="ORF">L6452_01788</name>
</gene>
<dbReference type="Proteomes" id="UP001055879">
    <property type="component" value="Linkage Group LG01"/>
</dbReference>
<dbReference type="EMBL" id="CM042047">
    <property type="protein sequence ID" value="KAI3770647.1"/>
    <property type="molecule type" value="Genomic_DNA"/>
</dbReference>
<evidence type="ECO:0000313" key="1">
    <source>
        <dbReference type="EMBL" id="KAI3770647.1"/>
    </source>
</evidence>
<proteinExistence type="predicted"/>
<reference evidence="2" key="1">
    <citation type="journal article" date="2022" name="Mol. Ecol. Resour.">
        <title>The genomes of chicory, endive, great burdock and yacon provide insights into Asteraceae palaeo-polyploidization history and plant inulin production.</title>
        <authorList>
            <person name="Fan W."/>
            <person name="Wang S."/>
            <person name="Wang H."/>
            <person name="Wang A."/>
            <person name="Jiang F."/>
            <person name="Liu H."/>
            <person name="Zhao H."/>
            <person name="Xu D."/>
            <person name="Zhang Y."/>
        </authorList>
    </citation>
    <scope>NUCLEOTIDE SEQUENCE [LARGE SCALE GENOMIC DNA]</scope>
    <source>
        <strain evidence="2">cv. Niubang</strain>
    </source>
</reference>
<reference evidence="1 2" key="2">
    <citation type="journal article" date="2022" name="Mol. Ecol. Resour.">
        <title>The genomes of chicory, endive, great burdock and yacon provide insights into Asteraceae paleo-polyploidization history and plant inulin production.</title>
        <authorList>
            <person name="Fan W."/>
            <person name="Wang S."/>
            <person name="Wang H."/>
            <person name="Wang A."/>
            <person name="Jiang F."/>
            <person name="Liu H."/>
            <person name="Zhao H."/>
            <person name="Xu D."/>
            <person name="Zhang Y."/>
        </authorList>
    </citation>
    <scope>NUCLEOTIDE SEQUENCE [LARGE SCALE GENOMIC DNA]</scope>
    <source>
        <strain evidence="2">cv. Niubang</strain>
    </source>
</reference>
<organism evidence="1 2">
    <name type="scientific">Arctium lappa</name>
    <name type="common">Greater burdock</name>
    <name type="synonym">Lappa major</name>
    <dbReference type="NCBI Taxonomy" id="4217"/>
    <lineage>
        <taxon>Eukaryota</taxon>
        <taxon>Viridiplantae</taxon>
        <taxon>Streptophyta</taxon>
        <taxon>Embryophyta</taxon>
        <taxon>Tracheophyta</taxon>
        <taxon>Spermatophyta</taxon>
        <taxon>Magnoliopsida</taxon>
        <taxon>eudicotyledons</taxon>
        <taxon>Gunneridae</taxon>
        <taxon>Pentapetalae</taxon>
        <taxon>asterids</taxon>
        <taxon>campanulids</taxon>
        <taxon>Asterales</taxon>
        <taxon>Asteraceae</taxon>
        <taxon>Carduoideae</taxon>
        <taxon>Cardueae</taxon>
        <taxon>Arctiinae</taxon>
        <taxon>Arctium</taxon>
    </lineage>
</organism>
<protein>
    <submittedName>
        <fullName evidence="1">Uncharacterized protein</fullName>
    </submittedName>
</protein>
<evidence type="ECO:0000313" key="2">
    <source>
        <dbReference type="Proteomes" id="UP001055879"/>
    </source>
</evidence>
<comment type="caution">
    <text evidence="1">The sequence shown here is derived from an EMBL/GenBank/DDBJ whole genome shotgun (WGS) entry which is preliminary data.</text>
</comment>
<name>A0ACB9FHU7_ARCLA</name>
<sequence>MNEVSSFMEESMHRKTRKSRKPNLSWKISDPILSSCESMVKISVDLSKKRRKEEVNKHRLFQASNPCVLDHEQQEVICKNPPSTAHDVLEFNMGWWYGPSNGGNDIEAVEGSIPLPSVTSNNLPKNDIDGTMGKLMMTDVQENQCCSAVSCVPPSKLVQSSLNGGDNPVQQVEVIQSSNFEGIDRDVCMESQISSLEGTCERETDWDVRMDEGTEKENSAEMERTELMAATTDNIEKSLLQLPFLEPSSEVDGKAVAVAISSCTMKDIEKEKSTMEMVCMESCDIEKEGLKVDSRRCTVSVAASGNQLYTPTDIFFSPFSSKPSVGPGFNISSFENCDGPNEQATNPNGAPHLFLDRTRGPSILLEQGHEFAKGGPHKSLPISDLHKSFHGPRPHNSLDGLESTNSFSGGPHVLESLDSSKPLSEAESHDILLKNSLVSTNFISGGPHVFDNAKSILGSPPKKSLNNVFSVGPKANNRASGLPSILGKPSSGPVVKPMLKPFVVTLWDKKIPFPIVRFYASKLWSQHGLEDVLLNGHGIYLFKFNDTCGLQYVIDNGPWTFKNVPIFIQKWRPGLNLNSTKHDCIPLWVKIHDIPYDTWNDEGLSYIASKIGKPLAMDSWTANMCKYAAGKSAFARVLLEVPTRQNWLEKVKIRIPDPETQEVTLHELRVEYDWKPPMCSHCKIFGHSDSSCVASIAKTVATNSSPTVQSNVIGMDKDGFQTVTRKSSPKAHASSSNGQVEKQNKDKQPAAESGKRATDKLKSKSMVPSRTEFRQVDLSDEEEMIEMESDDGATATFLNSDIMPSQVDPMPTLEPEKLDSTHSPVSS</sequence>